<accession>Q4L5H1</accession>
<gene>
    <name evidence="1" type="ordered locus">SH1795</name>
</gene>
<dbReference type="OrthoDB" id="2395312at2"/>
<dbReference type="Proteomes" id="UP000000543">
    <property type="component" value="Chromosome"/>
</dbReference>
<protein>
    <submittedName>
        <fullName evidence="1">Uncharacterized protein</fullName>
    </submittedName>
</protein>
<dbReference type="HOGENOM" id="CLU_190772_0_0_9"/>
<sequence length="91" mass="10565">MKHKLLKIANDLNVLIVNSKESVECQFGTGICDDEVVLFFFHHSDEYKTDVKNIMFAEFHTSEELHDKFELAKKVIKGECLIDERNSHLPN</sequence>
<name>Q4L5H1_STAHJ</name>
<dbReference type="KEGG" id="sha:SH1795"/>
<dbReference type="RefSeq" id="WP_011276073.1">
    <property type="nucleotide sequence ID" value="NC_007168.1"/>
</dbReference>
<proteinExistence type="predicted"/>
<dbReference type="EMBL" id="AP006716">
    <property type="protein sequence ID" value="BAE05104.1"/>
    <property type="molecule type" value="Genomic_DNA"/>
</dbReference>
<organism evidence="1 2">
    <name type="scientific">Staphylococcus haemolyticus (strain JCSC1435)</name>
    <dbReference type="NCBI Taxonomy" id="279808"/>
    <lineage>
        <taxon>Bacteria</taxon>
        <taxon>Bacillati</taxon>
        <taxon>Bacillota</taxon>
        <taxon>Bacilli</taxon>
        <taxon>Bacillales</taxon>
        <taxon>Staphylococcaceae</taxon>
        <taxon>Staphylococcus</taxon>
    </lineage>
</organism>
<evidence type="ECO:0000313" key="2">
    <source>
        <dbReference type="Proteomes" id="UP000000543"/>
    </source>
</evidence>
<dbReference type="AlphaFoldDB" id="Q4L5H1"/>
<reference evidence="1 2" key="1">
    <citation type="journal article" date="2005" name="J. Bacteriol.">
        <title>Whole-genome sequencing of Staphylococcus haemolyticus uncovers the extreme plasticity of its genome and the evolution of human-colonizing staphylococcal species.</title>
        <authorList>
            <person name="Takeuchi F."/>
            <person name="Watanabe S."/>
            <person name="Baba T."/>
            <person name="Yuzawa H."/>
            <person name="Ito T."/>
            <person name="Morimoto Y."/>
            <person name="Kuroda M."/>
            <person name="Cui L."/>
            <person name="Takahashi M."/>
            <person name="Ankai A."/>
            <person name="Baba S."/>
            <person name="Fukui S."/>
            <person name="Lee J.C."/>
            <person name="Hiramatsu K."/>
        </authorList>
    </citation>
    <scope>NUCLEOTIDE SEQUENCE [LARGE SCALE GENOMIC DNA]</scope>
    <source>
        <strain evidence="1 2">JCSC1435</strain>
    </source>
</reference>
<evidence type="ECO:0000313" key="1">
    <source>
        <dbReference type="EMBL" id="BAE05104.1"/>
    </source>
</evidence>